<dbReference type="SUPFAM" id="SSF159800">
    <property type="entry name" value="PrpR receptor domain-like"/>
    <property type="match status" value="1"/>
</dbReference>
<dbReference type="Pfam" id="PF00989">
    <property type="entry name" value="PAS"/>
    <property type="match status" value="1"/>
</dbReference>
<dbReference type="SMART" id="SM00382">
    <property type="entry name" value="AAA"/>
    <property type="match status" value="1"/>
</dbReference>
<dbReference type="InterPro" id="IPR002078">
    <property type="entry name" value="Sigma_54_int"/>
</dbReference>
<protein>
    <submittedName>
        <fullName evidence="10">Propionate catabolism operon regulatory protein PrpR</fullName>
    </submittedName>
</protein>
<keyword evidence="4" id="KW-0805">Transcription regulation</keyword>
<comment type="caution">
    <text evidence="10">The sequence shown here is derived from an EMBL/GenBank/DDBJ whole genome shotgun (WGS) entry which is preliminary data.</text>
</comment>
<sequence>MQTPLAEAEGPIRLCFLSYRHLSRLARSVIEEYGDRAQFEVIDESFEAALAIARARERSGTIDAFVSAGANASFLRGSLSTPVAVIKVTGYDIMLAMLKAREITRRVGVVSYRQTVPELDQVRDLLRVEVAQKAYRTPAEAQEAVRELAAHGYPVVIGSSIVCESAEKEGLTAILSYSLSSVRQGIEDALELGRVARLERARYAQLDGVLQSLEGAVLAVDRRHRIVALNTPMERVLGGSRAELLGQPLDRYPAELSLLGTLESGEPDRGEVIRVARRDWVRGRSAIRERGQITGAVLTLQDARSIREADTSLRSQKRKEKSPAARYSFADLKGSSPALQRARETARRFAATDITVLISGESGTGKELFAQAIHSASRRADRPFVAVNCSAFPETLLESELFGYEEGAFSGSRRGGKPGLFEAAHTGTLFLDEIGDMAPPLQTRLLRALQEREIVRLGGVGPIPVDVRIIAATHQPLDLLIQERRFRSDLYYRINILRLQVPPLRDRAEDVEELASTFLARCLRRLGSTLDPELFAALLPRLVAYRWPGNVRELENLCERLAVLLAHGQADGPASLEYLAQDCPELFALPQPPPAAGSAADWRERLDEVLAETGGRRQETARRLGISRATLWRHMQELERRAT</sequence>
<evidence type="ECO:0000256" key="3">
    <source>
        <dbReference type="ARBA" id="ARBA00023012"/>
    </source>
</evidence>
<evidence type="ECO:0000256" key="5">
    <source>
        <dbReference type="ARBA" id="ARBA00023125"/>
    </source>
</evidence>
<dbReference type="PRINTS" id="PR01590">
    <property type="entry name" value="HTHFIS"/>
</dbReference>
<dbReference type="InterPro" id="IPR000014">
    <property type="entry name" value="PAS"/>
</dbReference>
<keyword evidence="3" id="KW-0902">Two-component regulatory system</keyword>
<keyword evidence="1" id="KW-0547">Nucleotide-binding</keyword>
<dbReference type="Gene3D" id="3.30.450.20">
    <property type="entry name" value="PAS domain"/>
    <property type="match status" value="1"/>
</dbReference>
<dbReference type="PANTHER" id="PTHR32071">
    <property type="entry name" value="TRANSCRIPTIONAL REGULATORY PROTEIN"/>
    <property type="match status" value="1"/>
</dbReference>
<evidence type="ECO:0000313" key="10">
    <source>
        <dbReference type="EMBL" id="NNM73098.1"/>
    </source>
</evidence>
<dbReference type="Gene3D" id="3.40.50.300">
    <property type="entry name" value="P-loop containing nucleotide triphosphate hydrolases"/>
    <property type="match status" value="1"/>
</dbReference>
<dbReference type="CDD" id="cd00009">
    <property type="entry name" value="AAA"/>
    <property type="match status" value="1"/>
</dbReference>
<dbReference type="InterPro" id="IPR003593">
    <property type="entry name" value="AAA+_ATPase"/>
</dbReference>
<gene>
    <name evidence="10" type="primary">prpR</name>
    <name evidence="10" type="ORF">HJG44_11980</name>
</gene>
<dbReference type="InterPro" id="IPR009057">
    <property type="entry name" value="Homeodomain-like_sf"/>
</dbReference>
<dbReference type="FunFam" id="3.40.50.300:FF:000006">
    <property type="entry name" value="DNA-binding transcriptional regulator NtrC"/>
    <property type="match status" value="1"/>
</dbReference>
<dbReference type="InterPro" id="IPR035965">
    <property type="entry name" value="PAS-like_dom_sf"/>
</dbReference>
<dbReference type="InterPro" id="IPR002197">
    <property type="entry name" value="HTH_Fis"/>
</dbReference>
<dbReference type="Gene3D" id="3.40.50.2300">
    <property type="match status" value="1"/>
</dbReference>
<dbReference type="SUPFAM" id="SSF55785">
    <property type="entry name" value="PYP-like sensor domain (PAS domain)"/>
    <property type="match status" value="1"/>
</dbReference>
<evidence type="ECO:0000259" key="9">
    <source>
        <dbReference type="PROSITE" id="PS50112"/>
    </source>
</evidence>
<dbReference type="GO" id="GO:0006355">
    <property type="term" value="P:regulation of DNA-templated transcription"/>
    <property type="evidence" value="ECO:0007669"/>
    <property type="project" value="InterPro"/>
</dbReference>
<evidence type="ECO:0000256" key="6">
    <source>
        <dbReference type="ARBA" id="ARBA00023159"/>
    </source>
</evidence>
<dbReference type="EMBL" id="JABEPP010000003">
    <property type="protein sequence ID" value="NNM73098.1"/>
    <property type="molecule type" value="Genomic_DNA"/>
</dbReference>
<dbReference type="PROSITE" id="PS50112">
    <property type="entry name" value="PAS"/>
    <property type="match status" value="1"/>
</dbReference>
<evidence type="ECO:0000256" key="7">
    <source>
        <dbReference type="ARBA" id="ARBA00023163"/>
    </source>
</evidence>
<dbReference type="InterPro" id="IPR025662">
    <property type="entry name" value="Sigma_54_int_dom_ATP-bd_1"/>
</dbReference>
<keyword evidence="6" id="KW-0010">Activator</keyword>
<dbReference type="GO" id="GO:0019629">
    <property type="term" value="P:propionate catabolic process, 2-methylcitrate cycle"/>
    <property type="evidence" value="ECO:0007669"/>
    <property type="project" value="InterPro"/>
</dbReference>
<organism evidence="10 11">
    <name type="scientific">Enterovirga aerilata</name>
    <dbReference type="NCBI Taxonomy" id="2730920"/>
    <lineage>
        <taxon>Bacteria</taxon>
        <taxon>Pseudomonadati</taxon>
        <taxon>Pseudomonadota</taxon>
        <taxon>Alphaproteobacteria</taxon>
        <taxon>Hyphomicrobiales</taxon>
        <taxon>Methylobacteriaceae</taxon>
        <taxon>Enterovirga</taxon>
    </lineage>
</organism>
<dbReference type="NCBIfam" id="TIGR02329">
    <property type="entry name" value="propionate_PrpR"/>
    <property type="match status" value="1"/>
</dbReference>
<name>A0A849I6U1_9HYPH</name>
<evidence type="ECO:0000259" key="8">
    <source>
        <dbReference type="PROSITE" id="PS50045"/>
    </source>
</evidence>
<dbReference type="InterPro" id="IPR010524">
    <property type="entry name" value="Sig_transdc_resp-reg_PrpR_N"/>
</dbReference>
<dbReference type="GO" id="GO:0005737">
    <property type="term" value="C:cytoplasm"/>
    <property type="evidence" value="ECO:0007669"/>
    <property type="project" value="InterPro"/>
</dbReference>
<dbReference type="SMART" id="SM00091">
    <property type="entry name" value="PAS"/>
    <property type="match status" value="1"/>
</dbReference>
<dbReference type="InterPro" id="IPR027417">
    <property type="entry name" value="P-loop_NTPase"/>
</dbReference>
<dbReference type="Pfam" id="PF25601">
    <property type="entry name" value="AAA_lid_14"/>
    <property type="match status" value="1"/>
</dbReference>
<keyword evidence="5" id="KW-0238">DNA-binding</keyword>
<dbReference type="AlphaFoldDB" id="A0A849I6U1"/>
<dbReference type="RefSeq" id="WP_171218595.1">
    <property type="nucleotide sequence ID" value="NZ_JABEPP010000003.1"/>
</dbReference>
<keyword evidence="2" id="KW-0067">ATP-binding</keyword>
<dbReference type="Pfam" id="PF02954">
    <property type="entry name" value="HTH_8"/>
    <property type="match status" value="1"/>
</dbReference>
<dbReference type="Pfam" id="PF00158">
    <property type="entry name" value="Sigma54_activat"/>
    <property type="match status" value="1"/>
</dbReference>
<dbReference type="SUPFAM" id="SSF46689">
    <property type="entry name" value="Homeodomain-like"/>
    <property type="match status" value="1"/>
</dbReference>
<dbReference type="GO" id="GO:0000156">
    <property type="term" value="F:phosphorelay response regulator activity"/>
    <property type="evidence" value="ECO:0007669"/>
    <property type="project" value="InterPro"/>
</dbReference>
<evidence type="ECO:0000256" key="2">
    <source>
        <dbReference type="ARBA" id="ARBA00022840"/>
    </source>
</evidence>
<evidence type="ECO:0000313" key="11">
    <source>
        <dbReference type="Proteomes" id="UP000564885"/>
    </source>
</evidence>
<evidence type="ECO:0000256" key="1">
    <source>
        <dbReference type="ARBA" id="ARBA00022741"/>
    </source>
</evidence>
<dbReference type="PROSITE" id="PS00688">
    <property type="entry name" value="SIGMA54_INTERACT_3"/>
    <property type="match status" value="1"/>
</dbReference>
<dbReference type="PROSITE" id="PS00675">
    <property type="entry name" value="SIGMA54_INTERACT_1"/>
    <property type="match status" value="1"/>
</dbReference>
<feature type="domain" description="Sigma-54 factor interaction" evidence="8">
    <location>
        <begin position="332"/>
        <end position="563"/>
    </location>
</feature>
<dbReference type="GO" id="GO:0005524">
    <property type="term" value="F:ATP binding"/>
    <property type="evidence" value="ECO:0007669"/>
    <property type="project" value="UniProtKB-KW"/>
</dbReference>
<dbReference type="Pfam" id="PF06506">
    <property type="entry name" value="PrpR_N"/>
    <property type="match status" value="1"/>
</dbReference>
<feature type="domain" description="PAS" evidence="9">
    <location>
        <begin position="202"/>
        <end position="247"/>
    </location>
</feature>
<dbReference type="InterPro" id="IPR058031">
    <property type="entry name" value="AAA_lid_NorR"/>
</dbReference>
<dbReference type="InterPro" id="IPR012704">
    <property type="entry name" value="Sig_transdc_resp-reg_PrpR"/>
</dbReference>
<dbReference type="PROSITE" id="PS00676">
    <property type="entry name" value="SIGMA54_INTERACT_2"/>
    <property type="match status" value="1"/>
</dbReference>
<dbReference type="GO" id="GO:0043565">
    <property type="term" value="F:sequence-specific DNA binding"/>
    <property type="evidence" value="ECO:0007669"/>
    <property type="project" value="InterPro"/>
</dbReference>
<dbReference type="InterPro" id="IPR025944">
    <property type="entry name" value="Sigma_54_int_dom_CS"/>
</dbReference>
<dbReference type="Gene3D" id="3.40.50.10660">
    <property type="entry name" value="PrpR receptor domain-like"/>
    <property type="match status" value="1"/>
</dbReference>
<dbReference type="InterPro" id="IPR025943">
    <property type="entry name" value="Sigma_54_int_dom_ATP-bd_2"/>
</dbReference>
<proteinExistence type="predicted"/>
<dbReference type="Gene3D" id="1.10.8.60">
    <property type="match status" value="1"/>
</dbReference>
<keyword evidence="7" id="KW-0804">Transcription</keyword>
<dbReference type="PANTHER" id="PTHR32071:SF81">
    <property type="entry name" value="PROPIONATE CATABOLISM OPERON REGULATORY PROTEIN"/>
    <property type="match status" value="1"/>
</dbReference>
<dbReference type="Proteomes" id="UP000564885">
    <property type="component" value="Unassembled WGS sequence"/>
</dbReference>
<reference evidence="10 11" key="1">
    <citation type="submission" date="2020-04" db="EMBL/GenBank/DDBJ databases">
        <title>Enterovirga sp. isolate from soil.</title>
        <authorList>
            <person name="Chea S."/>
            <person name="Kim D.-U."/>
        </authorList>
    </citation>
    <scope>NUCLEOTIDE SEQUENCE [LARGE SCALE GENOMIC DNA]</scope>
    <source>
        <strain evidence="10 11">DB1703</strain>
    </source>
</reference>
<keyword evidence="11" id="KW-1185">Reference proteome</keyword>
<dbReference type="PROSITE" id="PS50045">
    <property type="entry name" value="SIGMA54_INTERACT_4"/>
    <property type="match status" value="1"/>
</dbReference>
<evidence type="ECO:0000256" key="4">
    <source>
        <dbReference type="ARBA" id="ARBA00023015"/>
    </source>
</evidence>
<dbReference type="CDD" id="cd00130">
    <property type="entry name" value="PAS"/>
    <property type="match status" value="1"/>
</dbReference>
<dbReference type="InterPro" id="IPR013767">
    <property type="entry name" value="PAS_fold"/>
</dbReference>
<accession>A0A849I6U1</accession>
<dbReference type="Gene3D" id="1.10.10.60">
    <property type="entry name" value="Homeodomain-like"/>
    <property type="match status" value="1"/>
</dbReference>
<dbReference type="SUPFAM" id="SSF52540">
    <property type="entry name" value="P-loop containing nucleoside triphosphate hydrolases"/>
    <property type="match status" value="1"/>
</dbReference>